<name>A0A0F0CQT4_9BACT</name>
<reference evidence="1 2" key="1">
    <citation type="submission" date="2015-02" db="EMBL/GenBank/DDBJ databases">
        <title>Single-cell genomics of uncultivated deep-branching MTB reveals a conserved set of magnetosome genes.</title>
        <authorList>
            <person name="Kolinko S."/>
            <person name="Richter M."/>
            <person name="Glockner F.O."/>
            <person name="Brachmann A."/>
            <person name="Schuler D."/>
        </authorList>
    </citation>
    <scope>NUCLEOTIDE SEQUENCE [LARGE SCALE GENOMIC DNA]</scope>
    <source>
        <strain evidence="1">SKK-01</strain>
    </source>
</reference>
<organism evidence="1 2">
    <name type="scientific">Candidatus Omnitrophus magneticus</name>
    <dbReference type="NCBI Taxonomy" id="1609969"/>
    <lineage>
        <taxon>Bacteria</taxon>
        <taxon>Pseudomonadati</taxon>
        <taxon>Candidatus Omnitrophota</taxon>
        <taxon>Candidatus Omnitrophus</taxon>
    </lineage>
</organism>
<protein>
    <submittedName>
        <fullName evidence="1">Uncharacterized protein</fullName>
    </submittedName>
</protein>
<dbReference type="AlphaFoldDB" id="A0A0F0CQT4"/>
<dbReference type="EMBL" id="JYNY01000095">
    <property type="protein sequence ID" value="KJJ85668.1"/>
    <property type="molecule type" value="Genomic_DNA"/>
</dbReference>
<comment type="caution">
    <text evidence="1">The sequence shown here is derived from an EMBL/GenBank/DDBJ whole genome shotgun (WGS) entry which is preliminary data.</text>
</comment>
<keyword evidence="2" id="KW-1185">Reference proteome</keyword>
<accession>A0A0F0CQT4</accession>
<evidence type="ECO:0000313" key="1">
    <source>
        <dbReference type="EMBL" id="KJJ85668.1"/>
    </source>
</evidence>
<dbReference type="Proteomes" id="UP000033428">
    <property type="component" value="Unassembled WGS sequence"/>
</dbReference>
<evidence type="ECO:0000313" key="2">
    <source>
        <dbReference type="Proteomes" id="UP000033428"/>
    </source>
</evidence>
<gene>
    <name evidence="1" type="ORF">OMAG_000466</name>
</gene>
<sequence length="80" mass="8747">MSKLFSPPCNTSSNFFCTASTNACPLFISPFAYNSLFFFTASISAKTTISAPKCPYTVFTTLNPLWLFDLSNNLSCLLPA</sequence>
<proteinExistence type="predicted"/>